<evidence type="ECO:0000256" key="4">
    <source>
        <dbReference type="ARBA" id="ARBA00022692"/>
    </source>
</evidence>
<reference evidence="14" key="1">
    <citation type="submission" date="2017-04" db="EMBL/GenBank/DDBJ databases">
        <authorList>
            <person name="Bumgarner R.E."/>
            <person name="Fredricks D.N."/>
            <person name="Srinivasan S."/>
        </authorList>
    </citation>
    <scope>NUCLEOTIDE SEQUENCE [LARGE SCALE GENOMIC DNA]</scope>
    <source>
        <strain evidence="14">KA00405</strain>
    </source>
</reference>
<dbReference type="PANTHER" id="PTHR48085:SF5">
    <property type="entry name" value="CADMIUM_ZINC-TRANSPORTING ATPASE HMA4-RELATED"/>
    <property type="match status" value="1"/>
</dbReference>
<evidence type="ECO:0000256" key="11">
    <source>
        <dbReference type="SAM" id="Coils"/>
    </source>
</evidence>
<dbReference type="Proteomes" id="UP000236394">
    <property type="component" value="Unassembled WGS sequence"/>
</dbReference>
<keyword evidence="4" id="KW-0812">Transmembrane</keyword>
<dbReference type="GO" id="GO:0005524">
    <property type="term" value="F:ATP binding"/>
    <property type="evidence" value="ECO:0007669"/>
    <property type="project" value="UniProtKB-UniRule"/>
</dbReference>
<dbReference type="GO" id="GO:0016887">
    <property type="term" value="F:ATP hydrolysis activity"/>
    <property type="evidence" value="ECO:0007669"/>
    <property type="project" value="InterPro"/>
</dbReference>
<dbReference type="Gene3D" id="3.40.1110.10">
    <property type="entry name" value="Calcium-transporting ATPase, cytoplasmic domain N"/>
    <property type="match status" value="1"/>
</dbReference>
<dbReference type="AlphaFoldDB" id="A0A2J8B3H4"/>
<dbReference type="NCBIfam" id="TIGR01494">
    <property type="entry name" value="ATPase_P-type"/>
    <property type="match status" value="1"/>
</dbReference>
<evidence type="ECO:0000256" key="3">
    <source>
        <dbReference type="ARBA" id="ARBA00022539"/>
    </source>
</evidence>
<dbReference type="GO" id="GO:0046872">
    <property type="term" value="F:metal ion binding"/>
    <property type="evidence" value="ECO:0007669"/>
    <property type="project" value="UniProtKB-KW"/>
</dbReference>
<evidence type="ECO:0000256" key="2">
    <source>
        <dbReference type="ARBA" id="ARBA00006024"/>
    </source>
</evidence>
<comment type="caution">
    <text evidence="13">The sequence shown here is derived from an EMBL/GenBank/DDBJ whole genome shotgun (WGS) entry which is preliminary data.</text>
</comment>
<dbReference type="EMBL" id="NBZD01000001">
    <property type="protein sequence ID" value="PNH19328.1"/>
    <property type="molecule type" value="Genomic_DNA"/>
</dbReference>
<dbReference type="PROSITE" id="PS01229">
    <property type="entry name" value="COF_2"/>
    <property type="match status" value="1"/>
</dbReference>
<accession>A0A2J8B3H4</accession>
<dbReference type="GO" id="GO:0008551">
    <property type="term" value="F:P-type cadmium transporter activity"/>
    <property type="evidence" value="ECO:0007669"/>
    <property type="project" value="UniProtKB-EC"/>
</dbReference>
<comment type="subcellular location">
    <subcellularLocation>
        <location evidence="10">Cell membrane</location>
    </subcellularLocation>
    <subcellularLocation>
        <location evidence="1">Membrane</location>
        <topology evidence="1">Multi-pass membrane protein</topology>
    </subcellularLocation>
</comment>
<feature type="domain" description="P-type ATPase A" evidence="12">
    <location>
        <begin position="220"/>
        <end position="308"/>
    </location>
</feature>
<comment type="catalytic activity">
    <reaction evidence="9">
        <text>Cd(2+)(in) + ATP + H2O = Cd(2+)(out) + ADP + phosphate + H(+)</text>
        <dbReference type="Rhea" id="RHEA:12132"/>
        <dbReference type="ChEBI" id="CHEBI:15377"/>
        <dbReference type="ChEBI" id="CHEBI:15378"/>
        <dbReference type="ChEBI" id="CHEBI:30616"/>
        <dbReference type="ChEBI" id="CHEBI:43474"/>
        <dbReference type="ChEBI" id="CHEBI:48775"/>
        <dbReference type="ChEBI" id="CHEBI:456216"/>
        <dbReference type="EC" id="7.2.2.21"/>
    </reaction>
</comment>
<dbReference type="InterPro" id="IPR059000">
    <property type="entry name" value="ATPase_P-type_domA"/>
</dbReference>
<dbReference type="SFLD" id="SFLDS00003">
    <property type="entry name" value="Haloacid_Dehalogenase"/>
    <property type="match status" value="1"/>
</dbReference>
<dbReference type="GO" id="GO:0005886">
    <property type="term" value="C:plasma membrane"/>
    <property type="evidence" value="ECO:0007669"/>
    <property type="project" value="UniProtKB-SubCell"/>
</dbReference>
<keyword evidence="10" id="KW-0479">Metal-binding</keyword>
<dbReference type="SUPFAM" id="SSF56784">
    <property type="entry name" value="HAD-like"/>
    <property type="match status" value="1"/>
</dbReference>
<keyword evidence="11" id="KW-0175">Coiled coil</keyword>
<dbReference type="InterPro" id="IPR023299">
    <property type="entry name" value="ATPase_P-typ_cyto_dom_N"/>
</dbReference>
<sequence length="722" mass="77520">MGVPMIFTIKHQLPGRIRLQCPDYSFDLRSAVGLEAELLTLPGVTKVKANKSTATVLLCFDTDLDVKDLLSRIRKIDIAALTLPPTAELRLSNKILAHNLGIDLLKRTLWRYALRLMPAPLAFVRWPLTLIKAYPYLKAGLSSLLHGKLDLPVLDAGAILISLLQGSTSEASNIIYLLGISSALEEYTMEKAKNTLADSLALTVDQVWKVVSDEAGEQVEVVQCAAADIAVGDVVRVETGMTIPFDGRVLVGEAMINQAGLTGEAEAVFRNPGTSVLAGTAVEEGSLDIEVRQAAGTSRIHQIMQLLEQAGEQKSDLQSKAEKLADHLVPYNFAFSALVWLLTGKLSRVAATMMVDYSCALKLALPIAVISAMETAATRHVAIKGGNKLESFAGADTIVFDKTGTLTTSEPELQAVYPLTEEFSREEVLRIAACLEEHFPHSLATAVVRAAKCEGLVHAENHSKVNYIVAHGIVTEYDGIDARIGSAHFILEDSGIALSATAEKILRNEAAGFSNLFLAFDHRLIGILSIDEPVREEAAAIIGELRRLGFNNMLMMTGDGTSAAARVAKKLGLDGYYAECLPEDKVRYLKELKAAGHTVVMVGDGVNDSPALATADVSAAMRDASALARQAADISLLSDDLAGLIELRNLAVALQKRSWRTYRFIMGFNSLLLLAGAAALLSPATLSLLHNGSTMAICAANLLPYPEFSASKATLSQSNCNM</sequence>
<keyword evidence="10" id="KW-0547">Nucleotide-binding</keyword>
<dbReference type="Gene3D" id="2.70.150.10">
    <property type="entry name" value="Calcium-transporting ATPase, cytoplasmic transduction domain A"/>
    <property type="match status" value="1"/>
</dbReference>
<dbReference type="SUPFAM" id="SSF81653">
    <property type="entry name" value="Calcium ATPase, transduction domain A"/>
    <property type="match status" value="1"/>
</dbReference>
<dbReference type="Pfam" id="PF00702">
    <property type="entry name" value="Hydrolase"/>
    <property type="match status" value="1"/>
</dbReference>
<dbReference type="InterPro" id="IPR001757">
    <property type="entry name" value="P_typ_ATPase"/>
</dbReference>
<evidence type="ECO:0000256" key="6">
    <source>
        <dbReference type="ARBA" id="ARBA00022989"/>
    </source>
</evidence>
<dbReference type="InterPro" id="IPR008250">
    <property type="entry name" value="ATPase_P-typ_transduc_dom_A_sf"/>
</dbReference>
<evidence type="ECO:0000256" key="8">
    <source>
        <dbReference type="ARBA" id="ARBA00039103"/>
    </source>
</evidence>
<dbReference type="Gene3D" id="3.40.50.1000">
    <property type="entry name" value="HAD superfamily/HAD-like"/>
    <property type="match status" value="1"/>
</dbReference>
<evidence type="ECO:0000256" key="9">
    <source>
        <dbReference type="ARBA" id="ARBA00049338"/>
    </source>
</evidence>
<dbReference type="EC" id="7.2.2.21" evidence="8"/>
<dbReference type="NCBIfam" id="TIGR01525">
    <property type="entry name" value="ATPase-IB_hvy"/>
    <property type="match status" value="1"/>
</dbReference>
<evidence type="ECO:0000256" key="1">
    <source>
        <dbReference type="ARBA" id="ARBA00004141"/>
    </source>
</evidence>
<dbReference type="InterPro" id="IPR051014">
    <property type="entry name" value="Cation_Transport_ATPase_IB"/>
</dbReference>
<comment type="similarity">
    <text evidence="2 10">Belongs to the cation transport ATPase (P-type) (TC 3.A.3) family. Type IB subfamily.</text>
</comment>
<evidence type="ECO:0000256" key="5">
    <source>
        <dbReference type="ARBA" id="ARBA00022967"/>
    </source>
</evidence>
<dbReference type="InterPro" id="IPR018303">
    <property type="entry name" value="ATPase_P-typ_P_site"/>
</dbReference>
<dbReference type="PANTHER" id="PTHR48085">
    <property type="entry name" value="CADMIUM/ZINC-TRANSPORTING ATPASE HMA2-RELATED"/>
    <property type="match status" value="1"/>
</dbReference>
<dbReference type="PROSITE" id="PS00154">
    <property type="entry name" value="ATPASE_E1_E2"/>
    <property type="match status" value="1"/>
</dbReference>
<evidence type="ECO:0000313" key="13">
    <source>
        <dbReference type="EMBL" id="PNH19328.1"/>
    </source>
</evidence>
<dbReference type="PRINTS" id="PR00119">
    <property type="entry name" value="CATATPASE"/>
</dbReference>
<evidence type="ECO:0000313" key="14">
    <source>
        <dbReference type="Proteomes" id="UP000236394"/>
    </source>
</evidence>
<dbReference type="InterPro" id="IPR023214">
    <property type="entry name" value="HAD_sf"/>
</dbReference>
<keyword evidence="10" id="KW-1003">Cell membrane</keyword>
<dbReference type="InterPro" id="IPR044492">
    <property type="entry name" value="P_typ_ATPase_HD_dom"/>
</dbReference>
<dbReference type="SFLD" id="SFLDG00002">
    <property type="entry name" value="C1.7:_P-type_atpase_like"/>
    <property type="match status" value="1"/>
</dbReference>
<dbReference type="InterPro" id="IPR036412">
    <property type="entry name" value="HAD-like_sf"/>
</dbReference>
<keyword evidence="10" id="KW-0067">ATP-binding</keyword>
<protein>
    <recommendedName>
        <fullName evidence="8">Cd(2+)-exporting ATPase</fullName>
        <ecNumber evidence="8">7.2.2.21</ecNumber>
    </recommendedName>
</protein>
<organism evidence="13 14">
    <name type="scientific">Mageeibacillus indolicus</name>
    <dbReference type="NCBI Taxonomy" id="884684"/>
    <lineage>
        <taxon>Bacteria</taxon>
        <taxon>Bacillati</taxon>
        <taxon>Bacillota</taxon>
        <taxon>Clostridia</taxon>
        <taxon>Eubacteriales</taxon>
        <taxon>Oscillospiraceae</taxon>
        <taxon>Mageeibacillus</taxon>
    </lineage>
</organism>
<dbReference type="InterPro" id="IPR027256">
    <property type="entry name" value="P-typ_ATPase_IB"/>
</dbReference>
<gene>
    <name evidence="13" type="ORF">B7R76_00080</name>
</gene>
<evidence type="ECO:0000256" key="10">
    <source>
        <dbReference type="RuleBase" id="RU362081"/>
    </source>
</evidence>
<feature type="coiled-coil region" evidence="11">
    <location>
        <begin position="300"/>
        <end position="327"/>
    </location>
</feature>
<dbReference type="SFLD" id="SFLDF00027">
    <property type="entry name" value="p-type_atpase"/>
    <property type="match status" value="1"/>
</dbReference>
<dbReference type="Pfam" id="PF19991">
    <property type="entry name" value="HMA_2"/>
    <property type="match status" value="1"/>
</dbReference>
<name>A0A2J8B3H4_9FIRM</name>
<keyword evidence="5" id="KW-1278">Translocase</keyword>
<evidence type="ECO:0000256" key="7">
    <source>
        <dbReference type="ARBA" id="ARBA00023136"/>
    </source>
</evidence>
<keyword evidence="6" id="KW-1133">Transmembrane helix</keyword>
<proteinExistence type="inferred from homology"/>
<dbReference type="Pfam" id="PF00122">
    <property type="entry name" value="E1-E2_ATPase"/>
    <property type="match status" value="1"/>
</dbReference>
<keyword evidence="7" id="KW-0472">Membrane</keyword>
<keyword evidence="3" id="KW-0104">Cadmium</keyword>
<evidence type="ECO:0000259" key="12">
    <source>
        <dbReference type="Pfam" id="PF00122"/>
    </source>
</evidence>